<dbReference type="PANTHER" id="PTHR47637">
    <property type="entry name" value="CHAPERONE SURA"/>
    <property type="match status" value="1"/>
</dbReference>
<evidence type="ECO:0000256" key="3">
    <source>
        <dbReference type="ARBA" id="ARBA00022764"/>
    </source>
</evidence>
<organism evidence="12 13">
    <name type="scientific">Algimonas ampicilliniresistens</name>
    <dbReference type="NCBI Taxonomy" id="1298735"/>
    <lineage>
        <taxon>Bacteria</taxon>
        <taxon>Pseudomonadati</taxon>
        <taxon>Pseudomonadota</taxon>
        <taxon>Alphaproteobacteria</taxon>
        <taxon>Maricaulales</taxon>
        <taxon>Robiginitomaculaceae</taxon>
        <taxon>Algimonas</taxon>
    </lineage>
</organism>
<feature type="signal peptide" evidence="10">
    <location>
        <begin position="1"/>
        <end position="30"/>
    </location>
</feature>
<keyword evidence="6 9" id="KW-0413">Isomerase</keyword>
<dbReference type="SUPFAM" id="SSF54534">
    <property type="entry name" value="FKBP-like"/>
    <property type="match status" value="2"/>
</dbReference>
<keyword evidence="3" id="KW-0574">Periplasm</keyword>
<keyword evidence="13" id="KW-1185">Reference proteome</keyword>
<evidence type="ECO:0000256" key="2">
    <source>
        <dbReference type="ARBA" id="ARBA00022729"/>
    </source>
</evidence>
<reference evidence="12" key="2">
    <citation type="submission" date="2023-01" db="EMBL/GenBank/DDBJ databases">
        <title>Draft genome sequence of Algimonas ampicilliniresistens strain NBRC 108219.</title>
        <authorList>
            <person name="Sun Q."/>
            <person name="Mori K."/>
        </authorList>
    </citation>
    <scope>NUCLEOTIDE SEQUENCE</scope>
    <source>
        <strain evidence="12">NBRC 108219</strain>
    </source>
</reference>
<evidence type="ECO:0000256" key="5">
    <source>
        <dbReference type="ARBA" id="ARBA00023186"/>
    </source>
</evidence>
<dbReference type="Gene3D" id="3.10.50.40">
    <property type="match status" value="1"/>
</dbReference>
<dbReference type="InterPro" id="IPR046357">
    <property type="entry name" value="PPIase_dom_sf"/>
</dbReference>
<keyword evidence="4 9" id="KW-0697">Rotamase</keyword>
<protein>
    <recommendedName>
        <fullName evidence="1">Parvulin-like PPIase</fullName>
    </recommendedName>
    <alternativeName>
        <fullName evidence="7">Peptidyl-prolyl cis-trans isomerase plp</fullName>
    </alternativeName>
    <alternativeName>
        <fullName evidence="8">Rotamase plp</fullName>
    </alternativeName>
</protein>
<dbReference type="RefSeq" id="WP_284391897.1">
    <property type="nucleotide sequence ID" value="NZ_BSNK01000002.1"/>
</dbReference>
<dbReference type="InterPro" id="IPR000297">
    <property type="entry name" value="PPIase_PpiC"/>
</dbReference>
<reference evidence="12" key="1">
    <citation type="journal article" date="2014" name="Int. J. Syst. Evol. Microbiol.">
        <title>Complete genome of a new Firmicutes species belonging to the dominant human colonic microbiota ('Ruminococcus bicirculans') reveals two chromosomes and a selective capacity to utilize plant glucans.</title>
        <authorList>
            <consortium name="NISC Comparative Sequencing Program"/>
            <person name="Wegmann U."/>
            <person name="Louis P."/>
            <person name="Goesmann A."/>
            <person name="Henrissat B."/>
            <person name="Duncan S.H."/>
            <person name="Flint H.J."/>
        </authorList>
    </citation>
    <scope>NUCLEOTIDE SEQUENCE</scope>
    <source>
        <strain evidence="12">NBRC 108219</strain>
    </source>
</reference>
<sequence length="426" mass="45431">MGHVRLSLNKVAMAASLLLGSALVAMPASSQDGASAASPAAHSIAAVVNSDIITSHDLRQRVLFMLATTGVERNEATLVRIQNQALRNLIDEHIQMQEAEKFDLSIADGEVNQSVGALIGRNGLDPQEVVQRLADVGVSIETLRDQVRSEIAWQRIVNGLFGQRIRISDTVIDETLDRITATADQPSFRLAEIYIEATPEIGGPEGALEGANAMIAQLAQGAPFNLLAQQFSSAPSSAAGGDMGWVKAGDVRPEIATVLPELDDNEVSEPIVVPGGVYVIAMVERKISTSDTLYKLSQIAATADDFDTASARLESLRDQLTGCESLKAIADASDDVTTASMGELKATDLGEAIMAQLTDVAVGEMSTPIERPTGAVGIVVCDRQATGSEIPTRDEIENRLMDTRLAQASRRHLRDLRRKATISVRG</sequence>
<dbReference type="Proteomes" id="UP001161391">
    <property type="component" value="Unassembled WGS sequence"/>
</dbReference>
<evidence type="ECO:0000256" key="10">
    <source>
        <dbReference type="SAM" id="SignalP"/>
    </source>
</evidence>
<comment type="caution">
    <text evidence="12">The sequence shown here is derived from an EMBL/GenBank/DDBJ whole genome shotgun (WGS) entry which is preliminary data.</text>
</comment>
<evidence type="ECO:0000256" key="7">
    <source>
        <dbReference type="ARBA" id="ARBA00030642"/>
    </source>
</evidence>
<dbReference type="InterPro" id="IPR027304">
    <property type="entry name" value="Trigger_fact/SurA_dom_sf"/>
</dbReference>
<dbReference type="Pfam" id="PF00639">
    <property type="entry name" value="Rotamase"/>
    <property type="match status" value="1"/>
</dbReference>
<dbReference type="SUPFAM" id="SSF109998">
    <property type="entry name" value="Triger factor/SurA peptide-binding domain-like"/>
    <property type="match status" value="1"/>
</dbReference>
<evidence type="ECO:0000313" key="13">
    <source>
        <dbReference type="Proteomes" id="UP001161391"/>
    </source>
</evidence>
<evidence type="ECO:0000259" key="11">
    <source>
        <dbReference type="PROSITE" id="PS50198"/>
    </source>
</evidence>
<feature type="domain" description="PpiC" evidence="11">
    <location>
        <begin position="185"/>
        <end position="284"/>
    </location>
</feature>
<keyword evidence="2 10" id="KW-0732">Signal</keyword>
<accession>A0ABQ5VBX1</accession>
<dbReference type="Pfam" id="PF09312">
    <property type="entry name" value="SurA_N"/>
    <property type="match status" value="1"/>
</dbReference>
<keyword evidence="5" id="KW-0143">Chaperone</keyword>
<gene>
    <name evidence="12" type="ORF">GCM10007853_27870</name>
</gene>
<feature type="chain" id="PRO_5046699215" description="Parvulin-like PPIase" evidence="10">
    <location>
        <begin position="31"/>
        <end position="426"/>
    </location>
</feature>
<evidence type="ECO:0000256" key="9">
    <source>
        <dbReference type="PROSITE-ProRule" id="PRU00278"/>
    </source>
</evidence>
<evidence type="ECO:0000256" key="4">
    <source>
        <dbReference type="ARBA" id="ARBA00023110"/>
    </source>
</evidence>
<dbReference type="PANTHER" id="PTHR47637:SF1">
    <property type="entry name" value="CHAPERONE SURA"/>
    <property type="match status" value="1"/>
</dbReference>
<dbReference type="InterPro" id="IPR050280">
    <property type="entry name" value="OMP_Chaperone_SurA"/>
</dbReference>
<evidence type="ECO:0000256" key="6">
    <source>
        <dbReference type="ARBA" id="ARBA00023235"/>
    </source>
</evidence>
<evidence type="ECO:0000256" key="8">
    <source>
        <dbReference type="ARBA" id="ARBA00031484"/>
    </source>
</evidence>
<dbReference type="InterPro" id="IPR015391">
    <property type="entry name" value="SurA_N"/>
</dbReference>
<proteinExistence type="predicted"/>
<evidence type="ECO:0000256" key="1">
    <source>
        <dbReference type="ARBA" id="ARBA00018370"/>
    </source>
</evidence>
<dbReference type="Gene3D" id="1.10.4030.10">
    <property type="entry name" value="Porin chaperone SurA, peptide-binding domain"/>
    <property type="match status" value="1"/>
</dbReference>
<name>A0ABQ5VBX1_9PROT</name>
<evidence type="ECO:0000313" key="12">
    <source>
        <dbReference type="EMBL" id="GLQ24913.1"/>
    </source>
</evidence>
<dbReference type="PROSITE" id="PS50198">
    <property type="entry name" value="PPIC_PPIASE_2"/>
    <property type="match status" value="1"/>
</dbReference>
<dbReference type="EMBL" id="BSNK01000002">
    <property type="protein sequence ID" value="GLQ24913.1"/>
    <property type="molecule type" value="Genomic_DNA"/>
</dbReference>